<proteinExistence type="predicted"/>
<keyword evidence="3" id="KW-1185">Reference proteome</keyword>
<evidence type="ECO:0000313" key="3">
    <source>
        <dbReference type="Proteomes" id="UP001596457"/>
    </source>
</evidence>
<gene>
    <name evidence="2" type="ORF">ACFQU0_17955</name>
</gene>
<organism evidence="2 3">
    <name type="scientific">Hydrogenophaga defluvii</name>
    <dbReference type="NCBI Taxonomy" id="249410"/>
    <lineage>
        <taxon>Bacteria</taxon>
        <taxon>Pseudomonadati</taxon>
        <taxon>Pseudomonadota</taxon>
        <taxon>Betaproteobacteria</taxon>
        <taxon>Burkholderiales</taxon>
        <taxon>Comamonadaceae</taxon>
        <taxon>Hydrogenophaga</taxon>
    </lineage>
</organism>
<name>A0ABW2SGC9_9BURK</name>
<dbReference type="Proteomes" id="UP001596457">
    <property type="component" value="Unassembled WGS sequence"/>
</dbReference>
<dbReference type="EMBL" id="JBHTBZ010000062">
    <property type="protein sequence ID" value="MFC7462315.1"/>
    <property type="molecule type" value="Genomic_DNA"/>
</dbReference>
<accession>A0ABW2SGC9</accession>
<evidence type="ECO:0000313" key="2">
    <source>
        <dbReference type="EMBL" id="MFC7462315.1"/>
    </source>
</evidence>
<reference evidence="3" key="1">
    <citation type="journal article" date="2019" name="Int. J. Syst. Evol. Microbiol.">
        <title>The Global Catalogue of Microorganisms (GCM) 10K type strain sequencing project: providing services to taxonomists for standard genome sequencing and annotation.</title>
        <authorList>
            <consortium name="The Broad Institute Genomics Platform"/>
            <consortium name="The Broad Institute Genome Sequencing Center for Infectious Disease"/>
            <person name="Wu L."/>
            <person name="Ma J."/>
        </authorList>
    </citation>
    <scope>NUCLEOTIDE SEQUENCE [LARGE SCALE GENOMIC DNA]</scope>
    <source>
        <strain evidence="3">CCUG 53903</strain>
    </source>
</reference>
<dbReference type="RefSeq" id="WP_382203105.1">
    <property type="nucleotide sequence ID" value="NZ_JBHTBZ010000062.1"/>
</dbReference>
<keyword evidence="1" id="KW-0472">Membrane</keyword>
<sequence>MSRSMRGALRVLRYALWPALLILPFLLFARGVDLAKAAGCTLGETCMSSADLVAYMYVAAAVLMWLGLALFLTVYVTWKAWQVVCGRTPNKPHGE</sequence>
<protein>
    <submittedName>
        <fullName evidence="2">Uncharacterized protein</fullName>
    </submittedName>
</protein>
<keyword evidence="1" id="KW-0812">Transmembrane</keyword>
<feature type="transmembrane region" description="Helical" evidence="1">
    <location>
        <begin position="53"/>
        <end position="78"/>
    </location>
</feature>
<comment type="caution">
    <text evidence="2">The sequence shown here is derived from an EMBL/GenBank/DDBJ whole genome shotgun (WGS) entry which is preliminary data.</text>
</comment>
<evidence type="ECO:0000256" key="1">
    <source>
        <dbReference type="SAM" id="Phobius"/>
    </source>
</evidence>
<keyword evidence="1" id="KW-1133">Transmembrane helix</keyword>